<dbReference type="SUPFAM" id="SSF55874">
    <property type="entry name" value="ATPase domain of HSP90 chaperone/DNA topoisomerase II/histidine kinase"/>
    <property type="match status" value="1"/>
</dbReference>
<keyword evidence="12" id="KW-0472">Membrane</keyword>
<dbReference type="PROSITE" id="PS50110">
    <property type="entry name" value="RESPONSE_REGULATORY"/>
    <property type="match status" value="1"/>
</dbReference>
<dbReference type="Proteomes" id="UP000197535">
    <property type="component" value="Unassembled WGS sequence"/>
</dbReference>
<evidence type="ECO:0000256" key="13">
    <source>
        <dbReference type="ARBA" id="ARBA00023306"/>
    </source>
</evidence>
<evidence type="ECO:0000256" key="15">
    <source>
        <dbReference type="ARBA" id="ARBA00070152"/>
    </source>
</evidence>
<protein>
    <recommendedName>
        <fullName evidence="15">Virulence sensor protein BvgS</fullName>
        <ecNumber evidence="3">2.7.13.3</ecNumber>
    </recommendedName>
</protein>
<keyword evidence="21" id="KW-1185">Reference proteome</keyword>
<dbReference type="FunFam" id="3.30.565.10:FF:000010">
    <property type="entry name" value="Sensor histidine kinase RcsC"/>
    <property type="match status" value="1"/>
</dbReference>
<dbReference type="GO" id="GO:0000155">
    <property type="term" value="F:phosphorelay sensor kinase activity"/>
    <property type="evidence" value="ECO:0007669"/>
    <property type="project" value="InterPro"/>
</dbReference>
<dbReference type="RefSeq" id="WP_088708439.1">
    <property type="nucleotide sequence ID" value="NZ_LSTO01000001.1"/>
</dbReference>
<feature type="domain" description="Response regulatory" evidence="19">
    <location>
        <begin position="13"/>
        <end position="129"/>
    </location>
</feature>
<dbReference type="SMART" id="SM00388">
    <property type="entry name" value="HisKA"/>
    <property type="match status" value="1"/>
</dbReference>
<evidence type="ECO:0000256" key="10">
    <source>
        <dbReference type="ARBA" id="ARBA00023012"/>
    </source>
</evidence>
<dbReference type="Pfam" id="PF00512">
    <property type="entry name" value="HisKA"/>
    <property type="match status" value="1"/>
</dbReference>
<evidence type="ECO:0000256" key="5">
    <source>
        <dbReference type="ARBA" id="ARBA00022679"/>
    </source>
</evidence>
<dbReference type="EMBL" id="LSTO01000001">
    <property type="protein sequence ID" value="OWW21586.1"/>
    <property type="molecule type" value="Genomic_DNA"/>
</dbReference>
<comment type="catalytic activity">
    <reaction evidence="1">
        <text>ATP + protein L-histidine = ADP + protein N-phospho-L-histidine.</text>
        <dbReference type="EC" id="2.7.13.3"/>
    </reaction>
</comment>
<dbReference type="InterPro" id="IPR036890">
    <property type="entry name" value="HATPase_C_sf"/>
</dbReference>
<dbReference type="PANTHER" id="PTHR43047:SF63">
    <property type="entry name" value="HISTIDINE KINASE"/>
    <property type="match status" value="1"/>
</dbReference>
<dbReference type="Gene3D" id="3.30.565.10">
    <property type="entry name" value="Histidine kinase-like ATPase, C-terminal domain"/>
    <property type="match status" value="1"/>
</dbReference>
<dbReference type="Gene3D" id="3.40.50.2300">
    <property type="match status" value="1"/>
</dbReference>
<feature type="modified residue" description="4-aspartylphosphate" evidence="16">
    <location>
        <position position="62"/>
    </location>
</feature>
<dbReference type="InterPro" id="IPR003594">
    <property type="entry name" value="HATPase_dom"/>
</dbReference>
<dbReference type="InterPro" id="IPR001789">
    <property type="entry name" value="Sig_transdc_resp-reg_receiver"/>
</dbReference>
<dbReference type="EC" id="2.7.13.3" evidence="3"/>
<evidence type="ECO:0000259" key="18">
    <source>
        <dbReference type="PROSITE" id="PS50109"/>
    </source>
</evidence>
<dbReference type="GO" id="GO:0005524">
    <property type="term" value="F:ATP binding"/>
    <property type="evidence" value="ECO:0007669"/>
    <property type="project" value="UniProtKB-KW"/>
</dbReference>
<dbReference type="GO" id="GO:0005886">
    <property type="term" value="C:plasma membrane"/>
    <property type="evidence" value="ECO:0007669"/>
    <property type="project" value="TreeGrafter"/>
</dbReference>
<sequence>MQSESEKPQGGTEILVVEDSPTQAAKLRILLEGKGYRVHVAGNGTLALEAIRRRVPDLVLSDIIMPEMDGYALCHAIKADPATRPVPVILVTSLIDPQDIVRGLECGADNFVRKPYADDYLLLRIEHVLMNKHLRQGDAFDGTAIYLNGERHVVDAERQQILDLLVSTYEQAVLVNEQLQARERQVNELNVRLGHHAAQLEATNREIARKNAELEQANRMKSEFLANMSHELRTPLNAIIGFSEALRDGLLGKLEEAQQEAAGDIHDSGKHLLLLINDILDLSKIEAGKMELELEPTDMQDLLQNTLTVFKDKAAAGQIRLRLEMESIDAMLVDQRKTRQIIYNLLSNAVKFTQPGGAVTLRMSSQPAAELQSLRRVGDKEVDPAIERYVSICIIDTGIGIREEDLDRLFKPFVQLDSGLARKYEGTGLGLALVKQLVELHGGVMTLRSKVQQGSEFTAWLPYRETPKAGTA</sequence>
<evidence type="ECO:0000256" key="7">
    <source>
        <dbReference type="ARBA" id="ARBA00022741"/>
    </source>
</evidence>
<dbReference type="CDD" id="cd00082">
    <property type="entry name" value="HisKA"/>
    <property type="match status" value="1"/>
</dbReference>
<evidence type="ECO:0000256" key="4">
    <source>
        <dbReference type="ARBA" id="ARBA00022553"/>
    </source>
</evidence>
<comment type="subcellular location">
    <subcellularLocation>
        <location evidence="2">Membrane</location>
    </subcellularLocation>
</comment>
<comment type="caution">
    <text evidence="20">The sequence shown here is derived from an EMBL/GenBank/DDBJ whole genome shotgun (WGS) entry which is preliminary data.</text>
</comment>
<evidence type="ECO:0000256" key="3">
    <source>
        <dbReference type="ARBA" id="ARBA00012438"/>
    </source>
</evidence>
<keyword evidence="6" id="KW-0732">Signal</keyword>
<evidence type="ECO:0000256" key="12">
    <source>
        <dbReference type="ARBA" id="ARBA00023136"/>
    </source>
</evidence>
<dbReference type="Gene3D" id="1.10.287.130">
    <property type="match status" value="1"/>
</dbReference>
<evidence type="ECO:0000256" key="16">
    <source>
        <dbReference type="PROSITE-ProRule" id="PRU00169"/>
    </source>
</evidence>
<evidence type="ECO:0000256" key="17">
    <source>
        <dbReference type="SAM" id="Coils"/>
    </source>
</evidence>
<dbReference type="AlphaFoldDB" id="A0A254TFZ7"/>
<dbReference type="Pfam" id="PF00072">
    <property type="entry name" value="Response_reg"/>
    <property type="match status" value="1"/>
</dbReference>
<dbReference type="InterPro" id="IPR003661">
    <property type="entry name" value="HisK_dim/P_dom"/>
</dbReference>
<dbReference type="InterPro" id="IPR005467">
    <property type="entry name" value="His_kinase_dom"/>
</dbReference>
<evidence type="ECO:0000259" key="19">
    <source>
        <dbReference type="PROSITE" id="PS50110"/>
    </source>
</evidence>
<dbReference type="SUPFAM" id="SSF52172">
    <property type="entry name" value="CheY-like"/>
    <property type="match status" value="1"/>
</dbReference>
<dbReference type="GO" id="GO:0009927">
    <property type="term" value="F:histidine phosphotransfer kinase activity"/>
    <property type="evidence" value="ECO:0007669"/>
    <property type="project" value="TreeGrafter"/>
</dbReference>
<dbReference type="SUPFAM" id="SSF47384">
    <property type="entry name" value="Homodimeric domain of signal transducing histidine kinase"/>
    <property type="match status" value="1"/>
</dbReference>
<feature type="domain" description="Histidine kinase" evidence="18">
    <location>
        <begin position="227"/>
        <end position="465"/>
    </location>
</feature>
<dbReference type="PANTHER" id="PTHR43047">
    <property type="entry name" value="TWO-COMPONENT HISTIDINE PROTEIN KINASE"/>
    <property type="match status" value="1"/>
</dbReference>
<name>A0A254TFZ7_9BURK</name>
<proteinExistence type="predicted"/>
<keyword evidence="9" id="KW-0067">ATP-binding</keyword>
<dbReference type="InterPro" id="IPR036097">
    <property type="entry name" value="HisK_dim/P_sf"/>
</dbReference>
<keyword evidence="10" id="KW-0902">Two-component regulatory system</keyword>
<evidence type="ECO:0000313" key="21">
    <source>
        <dbReference type="Proteomes" id="UP000197535"/>
    </source>
</evidence>
<evidence type="ECO:0000256" key="14">
    <source>
        <dbReference type="ARBA" id="ARBA00058004"/>
    </source>
</evidence>
<gene>
    <name evidence="20" type="ORF">AYR66_20950</name>
</gene>
<evidence type="ECO:0000256" key="1">
    <source>
        <dbReference type="ARBA" id="ARBA00000085"/>
    </source>
</evidence>
<dbReference type="Pfam" id="PF02518">
    <property type="entry name" value="HATPase_c"/>
    <property type="match status" value="1"/>
</dbReference>
<keyword evidence="13" id="KW-0131">Cell cycle</keyword>
<dbReference type="SMART" id="SM00448">
    <property type="entry name" value="REC"/>
    <property type="match status" value="1"/>
</dbReference>
<keyword evidence="7" id="KW-0547">Nucleotide-binding</keyword>
<dbReference type="SMART" id="SM00387">
    <property type="entry name" value="HATPase_c"/>
    <property type="match status" value="1"/>
</dbReference>
<keyword evidence="8" id="KW-0418">Kinase</keyword>
<feature type="coiled-coil region" evidence="17">
    <location>
        <begin position="197"/>
        <end position="227"/>
    </location>
</feature>
<organism evidence="20 21">
    <name type="scientific">Noviherbaspirillum denitrificans</name>
    <dbReference type="NCBI Taxonomy" id="1968433"/>
    <lineage>
        <taxon>Bacteria</taxon>
        <taxon>Pseudomonadati</taxon>
        <taxon>Pseudomonadota</taxon>
        <taxon>Betaproteobacteria</taxon>
        <taxon>Burkholderiales</taxon>
        <taxon>Oxalobacteraceae</taxon>
        <taxon>Noviherbaspirillum</taxon>
    </lineage>
</organism>
<dbReference type="InterPro" id="IPR011006">
    <property type="entry name" value="CheY-like_superfamily"/>
</dbReference>
<dbReference type="InterPro" id="IPR004358">
    <property type="entry name" value="Sig_transdc_His_kin-like_C"/>
</dbReference>
<keyword evidence="4 16" id="KW-0597">Phosphoprotein</keyword>
<dbReference type="FunFam" id="1.10.287.130:FF:000038">
    <property type="entry name" value="Sensory transduction histidine kinase"/>
    <property type="match status" value="1"/>
</dbReference>
<dbReference type="OrthoDB" id="9808408at2"/>
<evidence type="ECO:0000256" key="2">
    <source>
        <dbReference type="ARBA" id="ARBA00004370"/>
    </source>
</evidence>
<keyword evidence="11" id="KW-0843">Virulence</keyword>
<evidence type="ECO:0000313" key="20">
    <source>
        <dbReference type="EMBL" id="OWW21586.1"/>
    </source>
</evidence>
<comment type="function">
    <text evidence="14">Member of the two-component regulatory system BvgS/BvgA. Phosphorylates BvgA via a four-step phosphorelay in response to environmental signals.</text>
</comment>
<dbReference type="CDD" id="cd16922">
    <property type="entry name" value="HATPase_EvgS-ArcB-TorS-like"/>
    <property type="match status" value="1"/>
</dbReference>
<dbReference type="PRINTS" id="PR00344">
    <property type="entry name" value="BCTRLSENSOR"/>
</dbReference>
<reference evidence="20 21" key="1">
    <citation type="submission" date="2016-02" db="EMBL/GenBank/DDBJ databases">
        <authorList>
            <person name="Wen L."/>
            <person name="He K."/>
            <person name="Yang H."/>
        </authorList>
    </citation>
    <scope>NUCLEOTIDE SEQUENCE [LARGE SCALE GENOMIC DNA]</scope>
    <source>
        <strain evidence="20 21">TSA40</strain>
    </source>
</reference>
<evidence type="ECO:0000256" key="9">
    <source>
        <dbReference type="ARBA" id="ARBA00022840"/>
    </source>
</evidence>
<evidence type="ECO:0000256" key="11">
    <source>
        <dbReference type="ARBA" id="ARBA00023026"/>
    </source>
</evidence>
<keyword evidence="17" id="KW-0175">Coiled coil</keyword>
<accession>A0A254TFZ7</accession>
<dbReference type="PROSITE" id="PS50109">
    <property type="entry name" value="HIS_KIN"/>
    <property type="match status" value="1"/>
</dbReference>
<evidence type="ECO:0000256" key="8">
    <source>
        <dbReference type="ARBA" id="ARBA00022777"/>
    </source>
</evidence>
<keyword evidence="5" id="KW-0808">Transferase</keyword>
<evidence type="ECO:0000256" key="6">
    <source>
        <dbReference type="ARBA" id="ARBA00022729"/>
    </source>
</evidence>